<evidence type="ECO:0000313" key="2">
    <source>
        <dbReference type="EMBL" id="MYD90001.1"/>
    </source>
</evidence>
<gene>
    <name evidence="2" type="ORF">F4Y08_06635</name>
</gene>
<organism evidence="2">
    <name type="scientific">Caldilineaceae bacterium SB0662_bin_9</name>
    <dbReference type="NCBI Taxonomy" id="2605258"/>
    <lineage>
        <taxon>Bacteria</taxon>
        <taxon>Bacillati</taxon>
        <taxon>Chloroflexota</taxon>
        <taxon>Caldilineae</taxon>
        <taxon>Caldilineales</taxon>
        <taxon>Caldilineaceae</taxon>
    </lineage>
</organism>
<reference evidence="2" key="1">
    <citation type="submission" date="2019-09" db="EMBL/GenBank/DDBJ databases">
        <title>Characterisation of the sponge microbiome using genome-centric metagenomics.</title>
        <authorList>
            <person name="Engelberts J.P."/>
            <person name="Robbins S.J."/>
            <person name="De Goeij J.M."/>
            <person name="Aranda M."/>
            <person name="Bell S.C."/>
            <person name="Webster N.S."/>
        </authorList>
    </citation>
    <scope>NUCLEOTIDE SEQUENCE</scope>
    <source>
        <strain evidence="2">SB0662_bin_9</strain>
    </source>
</reference>
<dbReference type="AlphaFoldDB" id="A0A6B1DS32"/>
<feature type="domain" description="DUF4377" evidence="1">
    <location>
        <begin position="74"/>
        <end position="145"/>
    </location>
</feature>
<dbReference type="EMBL" id="VXPY01000041">
    <property type="protein sequence ID" value="MYD90001.1"/>
    <property type="molecule type" value="Genomic_DNA"/>
</dbReference>
<proteinExistence type="predicted"/>
<dbReference type="InterPro" id="IPR025485">
    <property type="entry name" value="DUF4377"/>
</dbReference>
<dbReference type="Pfam" id="PF14302">
    <property type="entry name" value="DUF4377"/>
    <property type="match status" value="1"/>
</dbReference>
<evidence type="ECO:0000259" key="1">
    <source>
        <dbReference type="Pfam" id="PF14302"/>
    </source>
</evidence>
<protein>
    <submittedName>
        <fullName evidence="2">DUF4377 domain-containing protein</fullName>
    </submittedName>
</protein>
<comment type="caution">
    <text evidence="2">The sequence shown here is derived from an EMBL/GenBank/DDBJ whole genome shotgun (WGS) entry which is preliminary data.</text>
</comment>
<accession>A0A6B1DS32</accession>
<sequence>MPSTGGGAESTCADTFQFRSCSRHPTMTAIRDFLLAQRQGVWVATTLVTMLAAACISREPGSSPVESVVLEVTVGPALVECVGVGPMQCLVVDGKFFYNSIEGFEYEEGYVYRIRMERYDAWPDLEEPPQDASAYGYRLVEVVSQTPAE</sequence>
<name>A0A6B1DS32_9CHLR</name>